<keyword evidence="1" id="KW-1133">Transmembrane helix</keyword>
<organism evidence="2 3">
    <name type="scientific">Schistosoma mattheei</name>
    <dbReference type="NCBI Taxonomy" id="31246"/>
    <lineage>
        <taxon>Eukaryota</taxon>
        <taxon>Metazoa</taxon>
        <taxon>Spiralia</taxon>
        <taxon>Lophotrochozoa</taxon>
        <taxon>Platyhelminthes</taxon>
        <taxon>Trematoda</taxon>
        <taxon>Digenea</taxon>
        <taxon>Strigeidida</taxon>
        <taxon>Schistosomatoidea</taxon>
        <taxon>Schistosomatidae</taxon>
        <taxon>Schistosoma</taxon>
    </lineage>
</organism>
<feature type="transmembrane region" description="Helical" evidence="1">
    <location>
        <begin position="6"/>
        <end position="24"/>
    </location>
</feature>
<keyword evidence="1" id="KW-0472">Membrane</keyword>
<name>A0A3P8GRV3_9TREM</name>
<dbReference type="EMBL" id="UZAL01027551">
    <property type="protein sequence ID" value="VDP33546.1"/>
    <property type="molecule type" value="Genomic_DNA"/>
</dbReference>
<sequence>MFLEVFFVFCLSIAITATFGLLIWDHRFGTGLLNESGVNRRSKNLVSKIDDGTVSRTSLEPVIT</sequence>
<protein>
    <submittedName>
        <fullName evidence="2">Uncharacterized protein</fullName>
    </submittedName>
</protein>
<accession>A0A3P8GRV3</accession>
<dbReference type="AlphaFoldDB" id="A0A3P8GRV3"/>
<dbReference type="Proteomes" id="UP000269396">
    <property type="component" value="Unassembled WGS sequence"/>
</dbReference>
<evidence type="ECO:0000313" key="2">
    <source>
        <dbReference type="EMBL" id="VDP33546.1"/>
    </source>
</evidence>
<evidence type="ECO:0000313" key="3">
    <source>
        <dbReference type="Proteomes" id="UP000269396"/>
    </source>
</evidence>
<keyword evidence="3" id="KW-1185">Reference proteome</keyword>
<proteinExistence type="predicted"/>
<reference evidence="2 3" key="1">
    <citation type="submission" date="2018-11" db="EMBL/GenBank/DDBJ databases">
        <authorList>
            <consortium name="Pathogen Informatics"/>
        </authorList>
    </citation>
    <scope>NUCLEOTIDE SEQUENCE [LARGE SCALE GENOMIC DNA]</scope>
    <source>
        <strain>Denwood</strain>
        <strain evidence="3">Zambia</strain>
    </source>
</reference>
<gene>
    <name evidence="2" type="ORF">SMTD_LOCUS6367</name>
</gene>
<evidence type="ECO:0000256" key="1">
    <source>
        <dbReference type="SAM" id="Phobius"/>
    </source>
</evidence>
<keyword evidence="1" id="KW-0812">Transmembrane</keyword>